<protein>
    <submittedName>
        <fullName evidence="2">Uncharacterized protein</fullName>
    </submittedName>
</protein>
<reference evidence="2" key="3">
    <citation type="submission" date="2021-05" db="UniProtKB">
        <authorList>
            <consortium name="EnsemblPlants"/>
        </authorList>
    </citation>
    <scope>IDENTIFICATION</scope>
    <source>
        <strain evidence="2">cv. B73</strain>
    </source>
</reference>
<feature type="region of interest" description="Disordered" evidence="1">
    <location>
        <begin position="1"/>
        <end position="62"/>
    </location>
</feature>
<dbReference type="Proteomes" id="UP000007305">
    <property type="component" value="Chromosome 1"/>
</dbReference>
<accession>A0A804LDS9</accession>
<name>A0A804LDS9_MAIZE</name>
<proteinExistence type="predicted"/>
<dbReference type="Gramene" id="Zm00001eb004130_T001">
    <property type="protein sequence ID" value="Zm00001eb004130_P001"/>
    <property type="gene ID" value="Zm00001eb004130"/>
</dbReference>
<evidence type="ECO:0000256" key="1">
    <source>
        <dbReference type="SAM" id="MobiDB-lite"/>
    </source>
</evidence>
<evidence type="ECO:0000313" key="2">
    <source>
        <dbReference type="EnsemblPlants" id="Zm00001eb004130_P001"/>
    </source>
</evidence>
<dbReference type="AlphaFoldDB" id="A0A804LDS9"/>
<reference evidence="2" key="2">
    <citation type="submission" date="2019-07" db="EMBL/GenBank/DDBJ databases">
        <authorList>
            <person name="Seetharam A."/>
            <person name="Woodhouse M."/>
            <person name="Cannon E."/>
        </authorList>
    </citation>
    <scope>NUCLEOTIDE SEQUENCE [LARGE SCALE GENOMIC DNA]</scope>
    <source>
        <strain evidence="2">cv. B73</strain>
    </source>
</reference>
<evidence type="ECO:0000313" key="3">
    <source>
        <dbReference type="Proteomes" id="UP000007305"/>
    </source>
</evidence>
<sequence>METHDLGTGPVKLNSSFDEMPSADVPASTQPPSVPPGLVSDESKVDFSHSAVKAFEHQSHNP</sequence>
<dbReference type="EnsemblPlants" id="Zm00001eb004130_T001">
    <property type="protein sequence ID" value="Zm00001eb004130_P001"/>
    <property type="gene ID" value="Zm00001eb004130"/>
</dbReference>
<keyword evidence="3" id="KW-1185">Reference proteome</keyword>
<organism evidence="2 3">
    <name type="scientific">Zea mays</name>
    <name type="common">Maize</name>
    <dbReference type="NCBI Taxonomy" id="4577"/>
    <lineage>
        <taxon>Eukaryota</taxon>
        <taxon>Viridiplantae</taxon>
        <taxon>Streptophyta</taxon>
        <taxon>Embryophyta</taxon>
        <taxon>Tracheophyta</taxon>
        <taxon>Spermatophyta</taxon>
        <taxon>Magnoliopsida</taxon>
        <taxon>Liliopsida</taxon>
        <taxon>Poales</taxon>
        <taxon>Poaceae</taxon>
        <taxon>PACMAD clade</taxon>
        <taxon>Panicoideae</taxon>
        <taxon>Andropogonodae</taxon>
        <taxon>Andropogoneae</taxon>
        <taxon>Tripsacinae</taxon>
        <taxon>Zea</taxon>
    </lineage>
</organism>
<dbReference type="InParanoid" id="A0A804LDS9"/>
<reference evidence="3" key="1">
    <citation type="submission" date="2015-12" db="EMBL/GenBank/DDBJ databases">
        <title>Update maize B73 reference genome by single molecule sequencing technologies.</title>
        <authorList>
            <consortium name="Maize Genome Sequencing Project"/>
            <person name="Ware D."/>
        </authorList>
    </citation>
    <scope>NUCLEOTIDE SEQUENCE [LARGE SCALE GENOMIC DNA]</scope>
    <source>
        <strain evidence="3">cv. B73</strain>
    </source>
</reference>